<evidence type="ECO:0000313" key="3">
    <source>
        <dbReference type="Proteomes" id="UP001175211"/>
    </source>
</evidence>
<keyword evidence="3" id="KW-1185">Reference proteome</keyword>
<comment type="caution">
    <text evidence="2">The sequence shown here is derived from an EMBL/GenBank/DDBJ whole genome shotgun (WGS) entry which is preliminary data.</text>
</comment>
<dbReference type="AlphaFoldDB" id="A0AA39JBD2"/>
<accession>A0AA39JBD2</accession>
<feature type="region of interest" description="Disordered" evidence="1">
    <location>
        <begin position="614"/>
        <end position="641"/>
    </location>
</feature>
<evidence type="ECO:0000256" key="1">
    <source>
        <dbReference type="SAM" id="MobiDB-lite"/>
    </source>
</evidence>
<feature type="compositionally biased region" description="Basic and acidic residues" evidence="1">
    <location>
        <begin position="624"/>
        <end position="641"/>
    </location>
</feature>
<gene>
    <name evidence="2" type="ORF">EV420DRAFT_1735799</name>
</gene>
<dbReference type="InterPro" id="IPR041078">
    <property type="entry name" value="Plavaka"/>
</dbReference>
<evidence type="ECO:0000313" key="2">
    <source>
        <dbReference type="EMBL" id="KAK0438870.1"/>
    </source>
</evidence>
<organism evidence="2 3">
    <name type="scientific">Armillaria tabescens</name>
    <name type="common">Ringless honey mushroom</name>
    <name type="synonym">Agaricus tabescens</name>
    <dbReference type="NCBI Taxonomy" id="1929756"/>
    <lineage>
        <taxon>Eukaryota</taxon>
        <taxon>Fungi</taxon>
        <taxon>Dikarya</taxon>
        <taxon>Basidiomycota</taxon>
        <taxon>Agaricomycotina</taxon>
        <taxon>Agaricomycetes</taxon>
        <taxon>Agaricomycetidae</taxon>
        <taxon>Agaricales</taxon>
        <taxon>Marasmiineae</taxon>
        <taxon>Physalacriaceae</taxon>
        <taxon>Desarmillaria</taxon>
    </lineage>
</organism>
<dbReference type="EMBL" id="JAUEPS010000092">
    <property type="protein sequence ID" value="KAK0438870.1"/>
    <property type="molecule type" value="Genomic_DNA"/>
</dbReference>
<dbReference type="GeneID" id="85363567"/>
<sequence>MNWFYASTMKTLADLNSLVEDVILAPDFSQNDLQGFDARREAKRLDSVGVDMPSFTSDGWKEDFITLNLPQTGFCFPSEEDAPTLEIPGVWHRPLLDVIIAAFQDTSALDFHMKGFCQMWLRPDGLTECVYGEAYTSDVFLDMEKQIMPEPGCTLETVIAPMMLQSDSTHLANFGTASLWPAYLGLGLMSKYTCAMPTSFGNHHVAYFPSLPDNIQDVYIGIFGKPASSDLITFLKRELMQKIWALLLDAEFMHAYVHGVVIECADGVKRRIYPWFFTYSADYPEKCLLASIKALGHCLCPRCLIPKEKVPEMGTKRDIARRENKGQEDSTLRHYDIAMVRKWIFIKGFPVGGAQVEKVLHPVSLTPHKNAFSEALLPHGFNFYQMFVPDLMHESESGSWKSTLNRRFRSLPTFGRSTIRKFSNDVSGQKKMAARDYEDVLQCLLPCFEGLLPDAEDKSVLNVIFDFATWHALAKSRIHSDLSLAFLHAVTSSLGRQLRQFAMTVCPQFKTKETPVAKKAQSNPVKAAQSKPPPSDTRQTTKAFNLQTYKLHSLGDYVRTIIMFGTTDSYSTQIGEQEHHRVKLFYARTNKRNHVKQIAILEHRQKRLRHIHTRRATRKKAMRKGPDLCPHEKDPLPKGNPEDRYQMSASRHYPLNLHTWLAENRGDPAIVDFIPKLKDHILRCIPGIKIADTEETTPKQ</sequence>
<proteinExistence type="predicted"/>
<dbReference type="RefSeq" id="XP_060323064.1">
    <property type="nucleotide sequence ID" value="XM_060480019.1"/>
</dbReference>
<dbReference type="Proteomes" id="UP001175211">
    <property type="component" value="Unassembled WGS sequence"/>
</dbReference>
<protein>
    <submittedName>
        <fullName evidence="2">Uncharacterized protein</fullName>
    </submittedName>
</protein>
<reference evidence="2" key="1">
    <citation type="submission" date="2023-06" db="EMBL/GenBank/DDBJ databases">
        <authorList>
            <consortium name="Lawrence Berkeley National Laboratory"/>
            <person name="Ahrendt S."/>
            <person name="Sahu N."/>
            <person name="Indic B."/>
            <person name="Wong-Bajracharya J."/>
            <person name="Merenyi Z."/>
            <person name="Ke H.-M."/>
            <person name="Monk M."/>
            <person name="Kocsube S."/>
            <person name="Drula E."/>
            <person name="Lipzen A."/>
            <person name="Balint B."/>
            <person name="Henrissat B."/>
            <person name="Andreopoulos B."/>
            <person name="Martin F.M."/>
            <person name="Harder C.B."/>
            <person name="Rigling D."/>
            <person name="Ford K.L."/>
            <person name="Foster G.D."/>
            <person name="Pangilinan J."/>
            <person name="Papanicolaou A."/>
            <person name="Barry K."/>
            <person name="LaButti K."/>
            <person name="Viragh M."/>
            <person name="Koriabine M."/>
            <person name="Yan M."/>
            <person name="Riley R."/>
            <person name="Champramary S."/>
            <person name="Plett K.L."/>
            <person name="Tsai I.J."/>
            <person name="Slot J."/>
            <person name="Sipos G."/>
            <person name="Plett J."/>
            <person name="Nagy L.G."/>
            <person name="Grigoriev I.V."/>
        </authorList>
    </citation>
    <scope>NUCLEOTIDE SEQUENCE</scope>
    <source>
        <strain evidence="2">CCBAS 213</strain>
    </source>
</reference>
<dbReference type="Pfam" id="PF18759">
    <property type="entry name" value="Plavaka"/>
    <property type="match status" value="1"/>
</dbReference>
<name>A0AA39JBD2_ARMTA</name>
<feature type="compositionally biased region" description="Basic residues" evidence="1">
    <location>
        <begin position="614"/>
        <end position="623"/>
    </location>
</feature>
<feature type="region of interest" description="Disordered" evidence="1">
    <location>
        <begin position="515"/>
        <end position="539"/>
    </location>
</feature>